<name>A0A9P6DGE9_PLEER</name>
<sequence length="177" mass="20704">MPKYIELLSSQLVIQHWLTSMQQQLGENPLWQSIYMDMTLPEDSRKQSPLEVHAQDPFQIPLEALAELLLKAWCKYKISQGRDEKKTFIFPPMNLMSNFAFDTPRLAKVHFHPHNIILRFMVEGARPHDLWMRVQMLTHMVSQIYTEEEFKAICTVDKELRSKIALGLGFTINLPHA</sequence>
<gene>
    <name evidence="1" type="ORF">BDN71DRAFT_1551578</name>
</gene>
<dbReference type="Proteomes" id="UP000807025">
    <property type="component" value="Unassembled WGS sequence"/>
</dbReference>
<evidence type="ECO:0000313" key="2">
    <source>
        <dbReference type="Proteomes" id="UP000807025"/>
    </source>
</evidence>
<dbReference type="AlphaFoldDB" id="A0A9P6DGE9"/>
<dbReference type="OrthoDB" id="3268838at2759"/>
<accession>A0A9P6DGE9</accession>
<dbReference type="EMBL" id="MU154551">
    <property type="protein sequence ID" value="KAF9496569.1"/>
    <property type="molecule type" value="Genomic_DNA"/>
</dbReference>
<reference evidence="1" key="1">
    <citation type="submission" date="2020-11" db="EMBL/GenBank/DDBJ databases">
        <authorList>
            <consortium name="DOE Joint Genome Institute"/>
            <person name="Ahrendt S."/>
            <person name="Riley R."/>
            <person name="Andreopoulos W."/>
            <person name="Labutti K."/>
            <person name="Pangilinan J."/>
            <person name="Ruiz-Duenas F.J."/>
            <person name="Barrasa J.M."/>
            <person name="Sanchez-Garcia M."/>
            <person name="Camarero S."/>
            <person name="Miyauchi S."/>
            <person name="Serrano A."/>
            <person name="Linde D."/>
            <person name="Babiker R."/>
            <person name="Drula E."/>
            <person name="Ayuso-Fernandez I."/>
            <person name="Pacheco R."/>
            <person name="Padilla G."/>
            <person name="Ferreira P."/>
            <person name="Barriuso J."/>
            <person name="Kellner H."/>
            <person name="Castanera R."/>
            <person name="Alfaro M."/>
            <person name="Ramirez L."/>
            <person name="Pisabarro A.G."/>
            <person name="Kuo A."/>
            <person name="Tritt A."/>
            <person name="Lipzen A."/>
            <person name="He G."/>
            <person name="Yan M."/>
            <person name="Ng V."/>
            <person name="Cullen D."/>
            <person name="Martin F."/>
            <person name="Rosso M.-N."/>
            <person name="Henrissat B."/>
            <person name="Hibbett D."/>
            <person name="Martinez A.T."/>
            <person name="Grigoriev I.V."/>
        </authorList>
    </citation>
    <scope>NUCLEOTIDE SEQUENCE</scope>
    <source>
        <strain evidence="1">ATCC 90797</strain>
    </source>
</reference>
<protein>
    <submittedName>
        <fullName evidence="1">Uncharacterized protein</fullName>
    </submittedName>
</protein>
<organism evidence="1 2">
    <name type="scientific">Pleurotus eryngii</name>
    <name type="common">Boletus of the steppes</name>
    <dbReference type="NCBI Taxonomy" id="5323"/>
    <lineage>
        <taxon>Eukaryota</taxon>
        <taxon>Fungi</taxon>
        <taxon>Dikarya</taxon>
        <taxon>Basidiomycota</taxon>
        <taxon>Agaricomycotina</taxon>
        <taxon>Agaricomycetes</taxon>
        <taxon>Agaricomycetidae</taxon>
        <taxon>Agaricales</taxon>
        <taxon>Pleurotineae</taxon>
        <taxon>Pleurotaceae</taxon>
        <taxon>Pleurotus</taxon>
    </lineage>
</organism>
<comment type="caution">
    <text evidence="1">The sequence shown here is derived from an EMBL/GenBank/DDBJ whole genome shotgun (WGS) entry which is preliminary data.</text>
</comment>
<keyword evidence="2" id="KW-1185">Reference proteome</keyword>
<proteinExistence type="predicted"/>
<evidence type="ECO:0000313" key="1">
    <source>
        <dbReference type="EMBL" id="KAF9496569.1"/>
    </source>
</evidence>